<evidence type="ECO:0000313" key="2">
    <source>
        <dbReference type="EMBL" id="NMH88795.1"/>
    </source>
</evidence>
<sequence length="295" mass="34291">MLAKNIKEYEIIREAMESNRHRLTTHLSFAIGGSGILYIAMTALMNPDSNSLSLALICMFSATIISSFFYLALYKFNSINRYAGYCKLINLEIGASKIDKNRKKSIEDVITWEVCAGKLENAKEHLSFPKEHWKDVLKYKGLNIDNICKNFKKYNLLKPEADKWGVLKGVGLLFSVFFKKYKSKSWEYPLYSSYVYYILILFFFVLSCANLYTYLKIKSWVGVLRIELFQIALIGVLALVIFMVIVKSLAELYKLMLGSKTVSAYCWKFLPFRIRILNKFNIKPHYYNTEKENKC</sequence>
<feature type="transmembrane region" description="Helical" evidence="1">
    <location>
        <begin position="194"/>
        <end position="215"/>
    </location>
</feature>
<keyword evidence="1" id="KW-0472">Membrane</keyword>
<organism evidence="2 3">
    <name type="scientific">Flavivirga algicola</name>
    <dbReference type="NCBI Taxonomy" id="2729136"/>
    <lineage>
        <taxon>Bacteria</taxon>
        <taxon>Pseudomonadati</taxon>
        <taxon>Bacteroidota</taxon>
        <taxon>Flavobacteriia</taxon>
        <taxon>Flavobacteriales</taxon>
        <taxon>Flavobacteriaceae</taxon>
        <taxon>Flavivirga</taxon>
    </lineage>
</organism>
<accession>A0ABX1S2L9</accession>
<dbReference type="RefSeq" id="WP_169675136.1">
    <property type="nucleotide sequence ID" value="NZ_JABBHF010000008.1"/>
</dbReference>
<protein>
    <submittedName>
        <fullName evidence="2">Uncharacterized protein</fullName>
    </submittedName>
</protein>
<reference evidence="2 3" key="1">
    <citation type="submission" date="2020-04" db="EMBL/GenBank/DDBJ databases">
        <title>A Flavivirga sp. nov.</title>
        <authorList>
            <person name="Sun X."/>
        </authorList>
    </citation>
    <scope>NUCLEOTIDE SEQUENCE [LARGE SCALE GENOMIC DNA]</scope>
    <source>
        <strain evidence="2 3">Y03</strain>
    </source>
</reference>
<evidence type="ECO:0000313" key="3">
    <source>
        <dbReference type="Proteomes" id="UP000746690"/>
    </source>
</evidence>
<gene>
    <name evidence="2" type="ORF">HHX25_14875</name>
</gene>
<proteinExistence type="predicted"/>
<feature type="transmembrane region" description="Helical" evidence="1">
    <location>
        <begin position="51"/>
        <end position="73"/>
    </location>
</feature>
<feature type="transmembrane region" description="Helical" evidence="1">
    <location>
        <begin position="227"/>
        <end position="246"/>
    </location>
</feature>
<dbReference type="EMBL" id="JABBHF010000008">
    <property type="protein sequence ID" value="NMH88795.1"/>
    <property type="molecule type" value="Genomic_DNA"/>
</dbReference>
<name>A0ABX1S2L9_9FLAO</name>
<dbReference type="Proteomes" id="UP000746690">
    <property type="component" value="Unassembled WGS sequence"/>
</dbReference>
<evidence type="ECO:0000256" key="1">
    <source>
        <dbReference type="SAM" id="Phobius"/>
    </source>
</evidence>
<keyword evidence="1" id="KW-1133">Transmembrane helix</keyword>
<keyword evidence="1" id="KW-0812">Transmembrane</keyword>
<comment type="caution">
    <text evidence="2">The sequence shown here is derived from an EMBL/GenBank/DDBJ whole genome shotgun (WGS) entry which is preliminary data.</text>
</comment>
<feature type="transmembrane region" description="Helical" evidence="1">
    <location>
        <begin position="23"/>
        <end position="45"/>
    </location>
</feature>
<keyword evidence="3" id="KW-1185">Reference proteome</keyword>